<organism evidence="1 2">
    <name type="scientific">Aureococcus anophagefferens</name>
    <name type="common">Harmful bloom alga</name>
    <dbReference type="NCBI Taxonomy" id="44056"/>
    <lineage>
        <taxon>Eukaryota</taxon>
        <taxon>Sar</taxon>
        <taxon>Stramenopiles</taxon>
        <taxon>Ochrophyta</taxon>
        <taxon>Pelagophyceae</taxon>
        <taxon>Pelagomonadales</taxon>
        <taxon>Pelagomonadaceae</taxon>
        <taxon>Aureococcus</taxon>
    </lineage>
</organism>
<accession>A0ABR1G4I9</accession>
<dbReference type="Proteomes" id="UP001363151">
    <property type="component" value="Unassembled WGS sequence"/>
</dbReference>
<dbReference type="EMBL" id="JBBJCI010000117">
    <property type="protein sequence ID" value="KAK7248265.1"/>
    <property type="molecule type" value="Genomic_DNA"/>
</dbReference>
<sequence>MVHAGPRDAIRDPASPRVVLFTTFVVSDGGGPGASYDVRDQYMPYFLAEDETMPPERAWALLNLKEWKKEEPWSHYPGDKSAAVRRLATSPVLLKELE</sequence>
<keyword evidence="2" id="KW-1185">Reference proteome</keyword>
<proteinExistence type="predicted"/>
<gene>
    <name evidence="1" type="ORF">SO694_0012809</name>
</gene>
<evidence type="ECO:0000313" key="1">
    <source>
        <dbReference type="EMBL" id="KAK7248265.1"/>
    </source>
</evidence>
<reference evidence="1 2" key="1">
    <citation type="submission" date="2024-03" db="EMBL/GenBank/DDBJ databases">
        <title>Aureococcus anophagefferens CCMP1851 and Kratosvirus quantuckense: Draft genome of a second virus-susceptible host strain in the model system.</title>
        <authorList>
            <person name="Chase E."/>
            <person name="Truchon A.R."/>
            <person name="Schepens W."/>
            <person name="Wilhelm S.W."/>
        </authorList>
    </citation>
    <scope>NUCLEOTIDE SEQUENCE [LARGE SCALE GENOMIC DNA]</scope>
    <source>
        <strain evidence="1 2">CCMP1851</strain>
    </source>
</reference>
<protein>
    <submittedName>
        <fullName evidence="1">Uncharacterized protein</fullName>
    </submittedName>
</protein>
<comment type="caution">
    <text evidence="1">The sequence shown here is derived from an EMBL/GenBank/DDBJ whole genome shotgun (WGS) entry which is preliminary data.</text>
</comment>
<evidence type="ECO:0000313" key="2">
    <source>
        <dbReference type="Proteomes" id="UP001363151"/>
    </source>
</evidence>
<name>A0ABR1G4I9_AURAN</name>